<sequence>MSKSVIEPVSVIDSGLYNEGSLALIKELSPGLSKYLEGNQGIINIHINMEGNQLSKYDFSNANIDAKEHGQVVIGEHQNVSHVVQHSKNATKTLLEELEKADVDSEVKQEMKEAIETVEQQVESGKPNKFVLKGIVEGLQKGVDLITKSPALITAYQAWKTAITPFL</sequence>
<name>A0A9X7CJJ8_BACCE</name>
<dbReference type="AlphaFoldDB" id="A0A9X7CJJ8"/>
<dbReference type="EMBL" id="NULI01000147">
    <property type="protein sequence ID" value="PGS73063.1"/>
    <property type="molecule type" value="Genomic_DNA"/>
</dbReference>
<gene>
    <name evidence="1" type="ORF">COC69_24035</name>
</gene>
<dbReference type="Proteomes" id="UP000224203">
    <property type="component" value="Unassembled WGS sequence"/>
</dbReference>
<proteinExistence type="predicted"/>
<reference evidence="1 2" key="1">
    <citation type="submission" date="2017-09" db="EMBL/GenBank/DDBJ databases">
        <title>Large-scale bioinformatics analysis of Bacillus genomes uncovers conserved roles of natural products in bacterial physiology.</title>
        <authorList>
            <consortium name="Agbiome Team Llc"/>
            <person name="Bleich R.M."/>
            <person name="Grubbs K.J."/>
            <person name="Santa Maria K.C."/>
            <person name="Allen S.E."/>
            <person name="Farag S."/>
            <person name="Shank E.A."/>
            <person name="Bowers A."/>
        </authorList>
    </citation>
    <scope>NUCLEOTIDE SEQUENCE [LARGE SCALE GENOMIC DNA]</scope>
    <source>
        <strain evidence="1 2">AFS041711</strain>
    </source>
</reference>
<comment type="caution">
    <text evidence="1">The sequence shown here is derived from an EMBL/GenBank/DDBJ whole genome shotgun (WGS) entry which is preliminary data.</text>
</comment>
<accession>A0A9X7CJJ8</accession>
<organism evidence="1 2">
    <name type="scientific">Bacillus cereus</name>
    <dbReference type="NCBI Taxonomy" id="1396"/>
    <lineage>
        <taxon>Bacteria</taxon>
        <taxon>Bacillati</taxon>
        <taxon>Bacillota</taxon>
        <taxon>Bacilli</taxon>
        <taxon>Bacillales</taxon>
        <taxon>Bacillaceae</taxon>
        <taxon>Bacillus</taxon>
        <taxon>Bacillus cereus group</taxon>
    </lineage>
</organism>
<dbReference type="RefSeq" id="WP_098783384.1">
    <property type="nucleotide sequence ID" value="NZ_NULI01000147.1"/>
</dbReference>
<protein>
    <submittedName>
        <fullName evidence="1">Uncharacterized protein</fullName>
    </submittedName>
</protein>
<evidence type="ECO:0000313" key="2">
    <source>
        <dbReference type="Proteomes" id="UP000224203"/>
    </source>
</evidence>
<evidence type="ECO:0000313" key="1">
    <source>
        <dbReference type="EMBL" id="PGS73063.1"/>
    </source>
</evidence>